<dbReference type="InterPro" id="IPR052179">
    <property type="entry name" value="DD-CPase-like"/>
</dbReference>
<evidence type="ECO:0000313" key="4">
    <source>
        <dbReference type="EMBL" id="CAE07613.1"/>
    </source>
</evidence>
<accession>Q7U788</accession>
<dbReference type="Proteomes" id="UP000001422">
    <property type="component" value="Chromosome"/>
</dbReference>
<keyword evidence="2" id="KW-1133">Transmembrane helix</keyword>
<evidence type="ECO:0000313" key="5">
    <source>
        <dbReference type="Proteomes" id="UP000001422"/>
    </source>
</evidence>
<dbReference type="AlphaFoldDB" id="Q7U788"/>
<sequence>MARASSARRHPSGDIPVARRAGAARQRRRGSGSLVGLVAVVAVVAGGVTVLLGTNRTAPVQPAQSLGIEGFRQRPDEDGRLLGHFPYEEVPLDQLVSFEPGIVLHLDAANALDAMLQAGLAEGVDLRLLSGYRSLALQESIFFDIASERNQTAEERAQVSAPPGYSEHSTGYAIDLGDGEAPETNLSQSFEQTRAFRWLQDNAARYHFILSFPRGNQQGVMYEPWHWRFQGTAEALRQFEAARRFTSRRL</sequence>
<feature type="transmembrane region" description="Helical" evidence="2">
    <location>
        <begin position="34"/>
        <end position="53"/>
    </location>
</feature>
<dbReference type="SUPFAM" id="SSF55166">
    <property type="entry name" value="Hedgehog/DD-peptidase"/>
    <property type="match status" value="1"/>
</dbReference>
<dbReference type="Gene3D" id="3.30.1380.10">
    <property type="match status" value="1"/>
</dbReference>
<dbReference type="PANTHER" id="PTHR34385:SF1">
    <property type="entry name" value="PEPTIDOGLYCAN L-ALANYL-D-GLUTAMATE ENDOPEPTIDASE CWLK"/>
    <property type="match status" value="1"/>
</dbReference>
<dbReference type="InterPro" id="IPR003709">
    <property type="entry name" value="VanY-like_core_dom"/>
</dbReference>
<dbReference type="KEGG" id="syw:SYNW1098"/>
<keyword evidence="4" id="KW-0645">Protease</keyword>
<dbReference type="HOGENOM" id="CLU_054193_6_1_3"/>
<dbReference type="GO" id="GO:0004180">
    <property type="term" value="F:carboxypeptidase activity"/>
    <property type="evidence" value="ECO:0007669"/>
    <property type="project" value="UniProtKB-KW"/>
</dbReference>
<protein>
    <submittedName>
        <fullName evidence="4">Carboxypeptidase</fullName>
    </submittedName>
</protein>
<keyword evidence="4" id="KW-0378">Hydrolase</keyword>
<keyword evidence="5" id="KW-1185">Reference proteome</keyword>
<evidence type="ECO:0000256" key="1">
    <source>
        <dbReference type="SAM" id="MobiDB-lite"/>
    </source>
</evidence>
<gene>
    <name evidence="4" type="ordered locus">SYNW1098</name>
</gene>
<evidence type="ECO:0000259" key="3">
    <source>
        <dbReference type="Pfam" id="PF02557"/>
    </source>
</evidence>
<keyword evidence="4" id="KW-0121">Carboxypeptidase</keyword>
<dbReference type="STRING" id="84588.SYNW1098"/>
<dbReference type="CDD" id="cd14852">
    <property type="entry name" value="LD-carboxypeptidase"/>
    <property type="match status" value="1"/>
</dbReference>
<keyword evidence="2" id="KW-0812">Transmembrane</keyword>
<feature type="region of interest" description="Disordered" evidence="1">
    <location>
        <begin position="1"/>
        <end position="24"/>
    </location>
</feature>
<dbReference type="RefSeq" id="WP_011127963.1">
    <property type="nucleotide sequence ID" value="NC_005070.1"/>
</dbReference>
<proteinExistence type="predicted"/>
<reference evidence="4 5" key="1">
    <citation type="journal article" date="2003" name="Nature">
        <title>The genome of a motile marine Synechococcus.</title>
        <authorList>
            <person name="Palenik B."/>
            <person name="Brahamsha B."/>
            <person name="Larimer F."/>
            <person name="Land M."/>
            <person name="Hauser L."/>
            <person name="Chain P."/>
            <person name="Lamerdin J."/>
            <person name="Regala W."/>
            <person name="Allen E.A."/>
            <person name="McCarren J."/>
            <person name="Paulsen I."/>
            <person name="Dufresne A."/>
            <person name="Partensky F."/>
            <person name="Webb E."/>
            <person name="Waterbury J."/>
        </authorList>
    </citation>
    <scope>NUCLEOTIDE SEQUENCE [LARGE SCALE GENOMIC DNA]</scope>
    <source>
        <strain evidence="4 5">WH8102</strain>
    </source>
</reference>
<evidence type="ECO:0000256" key="2">
    <source>
        <dbReference type="SAM" id="Phobius"/>
    </source>
</evidence>
<keyword evidence="2" id="KW-0472">Membrane</keyword>
<organism evidence="4 5">
    <name type="scientific">Parasynechococcus marenigrum (strain WH8102)</name>
    <dbReference type="NCBI Taxonomy" id="84588"/>
    <lineage>
        <taxon>Bacteria</taxon>
        <taxon>Bacillati</taxon>
        <taxon>Cyanobacteriota</taxon>
        <taxon>Cyanophyceae</taxon>
        <taxon>Synechococcales</taxon>
        <taxon>Prochlorococcaceae</taxon>
        <taxon>Parasynechococcus</taxon>
        <taxon>Parasynechococcus marenigrum</taxon>
    </lineage>
</organism>
<dbReference type="PANTHER" id="PTHR34385">
    <property type="entry name" value="D-ALANYL-D-ALANINE CARBOXYPEPTIDASE"/>
    <property type="match status" value="1"/>
</dbReference>
<dbReference type="eggNOG" id="COG1876">
    <property type="taxonomic scope" value="Bacteria"/>
</dbReference>
<dbReference type="Pfam" id="PF02557">
    <property type="entry name" value="VanY"/>
    <property type="match status" value="1"/>
</dbReference>
<feature type="compositionally biased region" description="Basic residues" evidence="1">
    <location>
        <begin position="1"/>
        <end position="10"/>
    </location>
</feature>
<name>Q7U788_PARMW</name>
<feature type="domain" description="D-alanyl-D-alanine carboxypeptidase-like core" evidence="3">
    <location>
        <begin position="103"/>
        <end position="231"/>
    </location>
</feature>
<dbReference type="InterPro" id="IPR058193">
    <property type="entry name" value="VanY/YodJ_core_dom"/>
</dbReference>
<dbReference type="InterPro" id="IPR009045">
    <property type="entry name" value="Zn_M74/Hedgehog-like"/>
</dbReference>
<dbReference type="EMBL" id="BX569692">
    <property type="protein sequence ID" value="CAE07613.1"/>
    <property type="molecule type" value="Genomic_DNA"/>
</dbReference>
<dbReference type="GO" id="GO:0006508">
    <property type="term" value="P:proteolysis"/>
    <property type="evidence" value="ECO:0007669"/>
    <property type="project" value="InterPro"/>
</dbReference>